<proteinExistence type="predicted"/>
<evidence type="ECO:0000313" key="2">
    <source>
        <dbReference type="Proteomes" id="UP000320811"/>
    </source>
</evidence>
<name>A0A561PAX0_9BACT</name>
<organism evidence="1 2">
    <name type="scientific">Chitinophaga polysaccharea</name>
    <dbReference type="NCBI Taxonomy" id="1293035"/>
    <lineage>
        <taxon>Bacteria</taxon>
        <taxon>Pseudomonadati</taxon>
        <taxon>Bacteroidota</taxon>
        <taxon>Chitinophagia</taxon>
        <taxon>Chitinophagales</taxon>
        <taxon>Chitinophagaceae</taxon>
        <taxon>Chitinophaga</taxon>
    </lineage>
</organism>
<protein>
    <submittedName>
        <fullName evidence="1">Uncharacterized protein</fullName>
    </submittedName>
</protein>
<dbReference type="OrthoDB" id="370799at2"/>
<comment type="caution">
    <text evidence="1">The sequence shown here is derived from an EMBL/GenBank/DDBJ whole genome shotgun (WGS) entry which is preliminary data.</text>
</comment>
<gene>
    <name evidence="1" type="ORF">FHW36_10968</name>
</gene>
<dbReference type="Proteomes" id="UP000320811">
    <property type="component" value="Unassembled WGS sequence"/>
</dbReference>
<sequence length="95" mass="11107">MDFNQFKQSLQQARPPEHISVFLESLWYDGKGDWARAHDLVDDLPGTTAARVHAYLHRVEGDLGNADYWYRQAGEKRPACSLQEEWELLVHHFIK</sequence>
<dbReference type="EMBL" id="VIWO01000009">
    <property type="protein sequence ID" value="TWF35281.1"/>
    <property type="molecule type" value="Genomic_DNA"/>
</dbReference>
<keyword evidence="2" id="KW-1185">Reference proteome</keyword>
<dbReference type="RefSeq" id="WP_145673267.1">
    <property type="nucleotide sequence ID" value="NZ_VIWO01000009.1"/>
</dbReference>
<evidence type="ECO:0000313" key="1">
    <source>
        <dbReference type="EMBL" id="TWF35281.1"/>
    </source>
</evidence>
<dbReference type="AlphaFoldDB" id="A0A561PAX0"/>
<accession>A0A561PAX0</accession>
<reference evidence="1 2" key="1">
    <citation type="submission" date="2019-06" db="EMBL/GenBank/DDBJ databases">
        <title>Sorghum-associated microbial communities from plants grown in Nebraska, USA.</title>
        <authorList>
            <person name="Schachtman D."/>
        </authorList>
    </citation>
    <scope>NUCLEOTIDE SEQUENCE [LARGE SCALE GENOMIC DNA]</scope>
    <source>
        <strain evidence="1 2">1209</strain>
    </source>
</reference>